<dbReference type="Proteomes" id="UP000838821">
    <property type="component" value="Unassembled WGS sequence"/>
</dbReference>
<organism evidence="10 11">
    <name type="scientific">Paenibacillus allorhizoplanae</name>
    <dbReference type="NCBI Taxonomy" id="2905648"/>
    <lineage>
        <taxon>Bacteria</taxon>
        <taxon>Bacillati</taxon>
        <taxon>Bacillota</taxon>
        <taxon>Bacilli</taxon>
        <taxon>Bacillales</taxon>
        <taxon>Paenibacillaceae</taxon>
        <taxon>Paenibacillus</taxon>
    </lineage>
</organism>
<dbReference type="InterPro" id="IPR052052">
    <property type="entry name" value="Polysaccharide_Lyase_9"/>
</dbReference>
<keyword evidence="3" id="KW-0964">Secreted</keyword>
<dbReference type="InterPro" id="IPR013783">
    <property type="entry name" value="Ig-like_fold"/>
</dbReference>
<dbReference type="PROSITE" id="PS51175">
    <property type="entry name" value="CBM6"/>
    <property type="match status" value="2"/>
</dbReference>
<dbReference type="SUPFAM" id="SSF49785">
    <property type="entry name" value="Galactose-binding domain-like"/>
    <property type="match status" value="2"/>
</dbReference>
<evidence type="ECO:0000256" key="5">
    <source>
        <dbReference type="ARBA" id="ARBA00022729"/>
    </source>
</evidence>
<proteinExistence type="inferred from homology"/>
<dbReference type="InterPro" id="IPR011050">
    <property type="entry name" value="Pectin_lyase_fold/virulence"/>
</dbReference>
<dbReference type="RefSeq" id="WP_236290777.1">
    <property type="nucleotide sequence ID" value="NZ_CAKMMW010000016.1"/>
</dbReference>
<comment type="cofactor">
    <cofactor evidence="1">
        <name>Ca(2+)</name>
        <dbReference type="ChEBI" id="CHEBI:29108"/>
    </cofactor>
</comment>
<accession>A0ABM9CNU6</accession>
<evidence type="ECO:0000313" key="11">
    <source>
        <dbReference type="Proteomes" id="UP000838821"/>
    </source>
</evidence>
<dbReference type="Pfam" id="PF07532">
    <property type="entry name" value="Big_4"/>
    <property type="match status" value="1"/>
</dbReference>
<dbReference type="Gene3D" id="2.60.40.10">
    <property type="entry name" value="Immunoglobulins"/>
    <property type="match status" value="1"/>
</dbReference>
<sequence length="1547" mass="165175">MKKVMIWFVVFTLVLTATVIPILPVNKAFAAGGTMYEAENAARVDGQIPSPAVGAVYSGSGYVDLGAQSNMASLTWTTVQAATYGNYIVKISYGNADSAPKPVSLSVNGQKVTTFAGNQTGEGQIPVWGELTAIVLLNQGANTIKLSSESTDGPLVDVMEVTPFATIVEAENGGGAAHSNVTIAANVGTAPGFSGTGYASIAAGVTGYMLYNNIVVPKTGKYTLKVRYSNGSTARPFAVTINGTRVQDAKGVATGAWANWRYEELTGIDLNAGVNTMKIERIGANATPVIDRFEFVTEAFIEVGDQTFRTTSFETSDIDAIIAATPTGSTLNSPLISGNALKSTSASTVKILEEAGSRWAEVTSPAGKQGIVGFPFHGSWLAPVPMKSYTLESSFMLKDEKANYIFKLVSAAGLESPIFAFGMDNKLYARSNNSAGGALAERSTWIINTRYNLKLVFHLDTKSYDMYLNSTMIVNSEPLQNDAYLGGLKGFYLEVKDGARQETKILVDNIGLSGSNSVGTPPVINQNPGTLFEEQPYIGQPVDYYVSPTGLDTNNGLTTTSPFKTINKAVSVTNPGDTVNIMPGTYAATNDANDFVLINRSGAKDVKTGIAHYITYKAYDPNNKPKLLLPPNIRGVWDMVQVSANYIVIEGLEVEGNNLNLTLAEGEANYESKIAGGTDWSTYAKTNTNGISIAGHHVIIKNNHVHHVSGGGVGGGGDYITIEGNDIHANSWYTFYATSGISFMNDVDIDANTSDYKIIIRNNRVYDNETKVKWEKTKGYSDGNGIIFDVDETYKGKKLVTNNIVYDNGGGGIHIYRSHNVHVINNTIYHNSRSPYLKYPNMDVQSGDNAVFLNNISIARGEAGEYANGNSGFNNLFANNMYGGLTRFVGKNELVADPKFVAVTGATYDFHLQADSPAIDVGTRSFAPSVDYDGNVRPYAGEGSNARVDMGAYESSSNNPAYLVDDAVQITEPTPEISKVATAAKGTPAIDGQTDALWSSTESFQALYVSDSTKKAPLATVRLLWDEHHLYVHAEVEDTDLNATGGNLWEHDSMEFFVDENDAKTTSFQSDDRHYRVNYLNLKSGGNNVTPDIFSSAARVVSGGYIIEAALPLTSITGSVGTVIGFDAGASDDSNYDGIRDNATMWSNRRINSNASTQWYGNVTFVAAPAITSITPISVTTTAGMAPTLPRVVTAVYSNATTSPVNVTWDAMDPSSFASAGTYTVNGVVQGTSIKAIATITVIEIPNSPPTVSLTGPANGSLYMAPVNVQLTAVASDNDGIISKVEFYNSSSLLGIGLPSSEGSYIYNLIQLPVGTYSITAKAYDDKGSVTISEGITLTVKLEDTGPVIEGSTIKVTPILVNTDAKAEVSQQLLQQLFAQTTSEGTGTKLATMAIKPVTGAKSYAVGLPAQLFKEGTGLNKLTIQTGLATVTVPDDMLKNKDLAEASNVEILMATADTSNLKKEQKMKAGENPVLALSILVDGKRLDWKNNQAPVSVSVMYQPTPEELKKPEHITVYYIDGDGKVVKETKGVYDAATGRLTFVITSM</sequence>
<dbReference type="InterPro" id="IPR010502">
    <property type="entry name" value="Carb-bd_dom_fam9"/>
</dbReference>
<evidence type="ECO:0000256" key="3">
    <source>
        <dbReference type="ARBA" id="ARBA00022525"/>
    </source>
</evidence>
<dbReference type="PANTHER" id="PTHR40088">
    <property type="entry name" value="PECTATE LYASE (EUROFUNG)"/>
    <property type="match status" value="1"/>
</dbReference>
<gene>
    <name evidence="10" type="ORF">PAECIP111891_04613</name>
</gene>
<evidence type="ECO:0000256" key="2">
    <source>
        <dbReference type="ARBA" id="ARBA00004613"/>
    </source>
</evidence>
<feature type="domain" description="CBM6" evidence="9">
    <location>
        <begin position="166"/>
        <end position="296"/>
    </location>
</feature>
<dbReference type="InterPro" id="IPR059226">
    <property type="entry name" value="Choice_anch_Q_dom"/>
</dbReference>
<feature type="domain" description="CBM6" evidence="9">
    <location>
        <begin position="34"/>
        <end position="162"/>
    </location>
</feature>
<keyword evidence="6" id="KW-0106">Calcium</keyword>
<dbReference type="InterPro" id="IPR039448">
    <property type="entry name" value="Beta_helix"/>
</dbReference>
<dbReference type="Pfam" id="PF17957">
    <property type="entry name" value="Big_7"/>
    <property type="match status" value="1"/>
</dbReference>
<evidence type="ECO:0000256" key="4">
    <source>
        <dbReference type="ARBA" id="ARBA00022723"/>
    </source>
</evidence>
<dbReference type="SUPFAM" id="SSF49344">
    <property type="entry name" value="CBD9-like"/>
    <property type="match status" value="1"/>
</dbReference>
<keyword evidence="4" id="KW-0479">Metal-binding</keyword>
<dbReference type="InterPro" id="IPR055240">
    <property type="entry name" value="CBM13-like"/>
</dbReference>
<dbReference type="InterPro" id="IPR011081">
    <property type="entry name" value="Big_4"/>
</dbReference>
<dbReference type="Gene3D" id="2.60.120.260">
    <property type="entry name" value="Galactose-binding domain-like"/>
    <property type="match status" value="2"/>
</dbReference>
<dbReference type="SMART" id="SM00710">
    <property type="entry name" value="PbH1"/>
    <property type="match status" value="6"/>
</dbReference>
<keyword evidence="7" id="KW-0456">Lyase</keyword>
<dbReference type="InterPro" id="IPR008979">
    <property type="entry name" value="Galactose-bd-like_sf"/>
</dbReference>
<evidence type="ECO:0000256" key="7">
    <source>
        <dbReference type="ARBA" id="ARBA00023239"/>
    </source>
</evidence>
<evidence type="ECO:0000259" key="9">
    <source>
        <dbReference type="PROSITE" id="PS51175"/>
    </source>
</evidence>
<dbReference type="Gene3D" id="2.60.40.1190">
    <property type="match status" value="1"/>
</dbReference>
<dbReference type="EMBL" id="CAKMMW010000016">
    <property type="protein sequence ID" value="CAH1217657.1"/>
    <property type="molecule type" value="Genomic_DNA"/>
</dbReference>
<comment type="similarity">
    <text evidence="8">Belongs to the polysaccharide lyase 9 family.</text>
</comment>
<dbReference type="InterPro" id="IPR006626">
    <property type="entry name" value="PbH1"/>
</dbReference>
<dbReference type="SUPFAM" id="SSF51126">
    <property type="entry name" value="Pectin lyase-like"/>
    <property type="match status" value="1"/>
</dbReference>
<keyword evidence="11" id="KW-1185">Reference proteome</keyword>
<dbReference type="Pfam" id="PF06452">
    <property type="entry name" value="CBM9_1"/>
    <property type="match status" value="1"/>
</dbReference>
<comment type="caution">
    <text evidence="10">The sequence shown here is derived from an EMBL/GenBank/DDBJ whole genome shotgun (WGS) entry which is preliminary data.</text>
</comment>
<dbReference type="NCBIfam" id="TIGR03804">
    <property type="entry name" value="para_beta_helix"/>
    <property type="match status" value="1"/>
</dbReference>
<reference evidence="10" key="1">
    <citation type="submission" date="2022-01" db="EMBL/GenBank/DDBJ databases">
        <authorList>
            <person name="Criscuolo A."/>
        </authorList>
    </citation>
    <scope>NUCLEOTIDE SEQUENCE</scope>
    <source>
        <strain evidence="10">CIP111891</strain>
    </source>
</reference>
<dbReference type="Pfam" id="PF13229">
    <property type="entry name" value="Beta_helix"/>
    <property type="match status" value="1"/>
</dbReference>
<comment type="subcellular location">
    <subcellularLocation>
        <location evidence="2">Secreted</location>
    </subcellularLocation>
</comment>
<keyword evidence="5" id="KW-0732">Signal</keyword>
<name>A0ABM9CNU6_9BACL</name>
<evidence type="ECO:0000256" key="6">
    <source>
        <dbReference type="ARBA" id="ARBA00022837"/>
    </source>
</evidence>
<evidence type="ECO:0000313" key="10">
    <source>
        <dbReference type="EMBL" id="CAH1217657.1"/>
    </source>
</evidence>
<dbReference type="Gene3D" id="2.160.20.10">
    <property type="entry name" value="Single-stranded right-handed beta-helix, Pectin lyase-like"/>
    <property type="match status" value="1"/>
</dbReference>
<protein>
    <recommendedName>
        <fullName evidence="9">CBM6 domain-containing protein</fullName>
    </recommendedName>
</protein>
<dbReference type="InterPro" id="IPR012334">
    <property type="entry name" value="Pectin_lyas_fold"/>
</dbReference>
<dbReference type="PANTHER" id="PTHR40088:SF1">
    <property type="entry name" value="PECTATE LYASE PEL9"/>
    <property type="match status" value="1"/>
</dbReference>
<evidence type="ECO:0000256" key="1">
    <source>
        <dbReference type="ARBA" id="ARBA00001913"/>
    </source>
</evidence>
<evidence type="ECO:0000256" key="8">
    <source>
        <dbReference type="ARBA" id="ARBA00038263"/>
    </source>
</evidence>
<dbReference type="Pfam" id="PF22704">
    <property type="entry name" value="CBM13-like"/>
    <property type="match status" value="1"/>
</dbReference>
<dbReference type="InterPro" id="IPR005084">
    <property type="entry name" value="CBM6"/>
</dbReference>
<dbReference type="NCBIfam" id="NF041518">
    <property type="entry name" value="choice_anch_Q"/>
    <property type="match status" value="1"/>
</dbReference>
<dbReference type="InterPro" id="IPR022441">
    <property type="entry name" value="Para_beta_helix_rpt-2"/>
</dbReference>
<dbReference type="Pfam" id="PF16990">
    <property type="entry name" value="CBM_35"/>
    <property type="match status" value="1"/>
</dbReference>